<reference evidence="1 2" key="1">
    <citation type="submission" date="2018-12" db="EMBL/GenBank/DDBJ databases">
        <title>Sphingomonas sp. HMF7854 Genome sequencing and assembly.</title>
        <authorList>
            <person name="Cha I."/>
            <person name="Kang H."/>
            <person name="Kim H."/>
            <person name="Kang J."/>
            <person name="Joh K."/>
        </authorList>
    </citation>
    <scope>NUCLEOTIDE SEQUENCE [LARGE SCALE GENOMIC DNA]</scope>
    <source>
        <strain evidence="1 2">HMF7854</strain>
    </source>
</reference>
<proteinExistence type="predicted"/>
<dbReference type="InterPro" id="IPR009645">
    <property type="entry name" value="GguC"/>
</dbReference>
<dbReference type="InterPro" id="IPR036663">
    <property type="entry name" value="Fumarylacetoacetase_C_sf"/>
</dbReference>
<protein>
    <submittedName>
        <fullName evidence="1">FAH family protein</fullName>
    </submittedName>
</protein>
<dbReference type="NCBIfam" id="NF040903">
    <property type="entry name" value="GguC"/>
    <property type="match status" value="1"/>
</dbReference>
<dbReference type="OrthoDB" id="108649at2"/>
<dbReference type="RefSeq" id="WP_126719257.1">
    <property type="nucleotide sequence ID" value="NZ_RWJF01000001.1"/>
</dbReference>
<evidence type="ECO:0000313" key="1">
    <source>
        <dbReference type="EMBL" id="RST31429.1"/>
    </source>
</evidence>
<gene>
    <name evidence="1" type="ORF">HMF7854_11705</name>
</gene>
<keyword evidence="2" id="KW-1185">Reference proteome</keyword>
<dbReference type="SUPFAM" id="SSF56529">
    <property type="entry name" value="FAH"/>
    <property type="match status" value="1"/>
</dbReference>
<organism evidence="1 2">
    <name type="scientific">Sphingomonas ginkgonis</name>
    <dbReference type="NCBI Taxonomy" id="2315330"/>
    <lineage>
        <taxon>Bacteria</taxon>
        <taxon>Pseudomonadati</taxon>
        <taxon>Pseudomonadota</taxon>
        <taxon>Alphaproteobacteria</taxon>
        <taxon>Sphingomonadales</taxon>
        <taxon>Sphingomonadaceae</taxon>
        <taxon>Sphingomonas</taxon>
    </lineage>
</organism>
<dbReference type="PIRSF" id="PIRSF033905">
    <property type="entry name" value="UCP033905"/>
    <property type="match status" value="1"/>
</dbReference>
<comment type="caution">
    <text evidence="1">The sequence shown here is derived from an EMBL/GenBank/DDBJ whole genome shotgun (WGS) entry which is preliminary data.</text>
</comment>
<accession>A0A429VBP8</accession>
<evidence type="ECO:0000313" key="2">
    <source>
        <dbReference type="Proteomes" id="UP000274661"/>
    </source>
</evidence>
<dbReference type="AlphaFoldDB" id="A0A429VBP8"/>
<sequence>MSLRLLQHRSEDGTRGVIAATSSGASTVPGVSSVFELAGRAIDDGVGIAEWVERAGQGATVDLGKELAAGRLLAPIDHPEPSRMLLAGTGLTHLGSAEGRDKMHRAAADAAVQTDSMRMFLEGLEGGKPAAGAIGQQPEWFFKGDGSQLVGPGAPLEMPAHAQDGGEEPELAGIYLIGPDGTPHRIGLALANEFSDHVTERHNYLWLAHSKLRQAALGPEILVGDPPAHVEGVSRIVRDGKILWEKPFLSGEANMSHTLANLEHHHFKYAQFRRPGDVHVHFFGTATLSFSDGVRTEVGDQFEIEAEPFALPLRNPLTRAREAVDRPVLVKAL</sequence>
<dbReference type="EMBL" id="RWJF01000001">
    <property type="protein sequence ID" value="RST31429.1"/>
    <property type="molecule type" value="Genomic_DNA"/>
</dbReference>
<name>A0A429VBP8_9SPHN</name>
<dbReference type="Gene3D" id="3.90.850.10">
    <property type="entry name" value="Fumarylacetoacetase-like, C-terminal domain"/>
    <property type="match status" value="1"/>
</dbReference>
<dbReference type="GO" id="GO:0003824">
    <property type="term" value="F:catalytic activity"/>
    <property type="evidence" value="ECO:0007669"/>
    <property type="project" value="InterPro"/>
</dbReference>
<dbReference type="Proteomes" id="UP000274661">
    <property type="component" value="Unassembled WGS sequence"/>
</dbReference>